<dbReference type="SUPFAM" id="SSF51338">
    <property type="entry name" value="Composite domain of metallo-dependent hydrolases"/>
    <property type="match status" value="1"/>
</dbReference>
<evidence type="ECO:0000313" key="3">
    <source>
        <dbReference type="EMBL" id="AOM78362.1"/>
    </source>
</evidence>
<dbReference type="InterPro" id="IPR004722">
    <property type="entry name" value="DHOase"/>
</dbReference>
<dbReference type="GO" id="GO:0006145">
    <property type="term" value="P:purine nucleobase catabolic process"/>
    <property type="evidence" value="ECO:0007669"/>
    <property type="project" value="TreeGrafter"/>
</dbReference>
<dbReference type="GO" id="GO:0006221">
    <property type="term" value="P:pyrimidine nucleotide biosynthetic process"/>
    <property type="evidence" value="ECO:0007669"/>
    <property type="project" value="UniProtKB-KW"/>
</dbReference>
<dbReference type="Gene3D" id="3.20.20.140">
    <property type="entry name" value="Metal-dependent hydrolases"/>
    <property type="match status" value="1"/>
</dbReference>
<dbReference type="GO" id="GO:0046872">
    <property type="term" value="F:metal ion binding"/>
    <property type="evidence" value="ECO:0007669"/>
    <property type="project" value="InterPro"/>
</dbReference>
<dbReference type="GO" id="GO:0005737">
    <property type="term" value="C:cytoplasm"/>
    <property type="evidence" value="ECO:0007669"/>
    <property type="project" value="TreeGrafter"/>
</dbReference>
<dbReference type="RefSeq" id="WP_069380027.1">
    <property type="nucleotide sequence ID" value="NZ_CP017141.1"/>
</dbReference>
<evidence type="ECO:0000313" key="4">
    <source>
        <dbReference type="Proteomes" id="UP000094313"/>
    </source>
</evidence>
<dbReference type="EMBL" id="CP017141">
    <property type="protein sequence ID" value="AOM78362.1"/>
    <property type="molecule type" value="Genomic_DNA"/>
</dbReference>
<proteinExistence type="predicted"/>
<dbReference type="OrthoDB" id="9765462at2"/>
<reference evidence="3 4" key="1">
    <citation type="submission" date="2016-08" db="EMBL/GenBank/DDBJ databases">
        <authorList>
            <person name="Seilhamer J.J."/>
        </authorList>
    </citation>
    <scope>NUCLEOTIDE SEQUENCE [LARGE SCALE GENOMIC DNA]</scope>
    <source>
        <strain evidence="3 4">DX4</strain>
    </source>
</reference>
<name>A0A1D7QI57_9SPHI</name>
<keyword evidence="4" id="KW-1185">Reference proteome</keyword>
<evidence type="ECO:0000259" key="2">
    <source>
        <dbReference type="Pfam" id="PF12890"/>
    </source>
</evidence>
<dbReference type="Pfam" id="PF12890">
    <property type="entry name" value="DHOase"/>
    <property type="match status" value="1"/>
</dbReference>
<gene>
    <name evidence="3" type="ORF">BFS30_14955</name>
</gene>
<evidence type="ECO:0000256" key="1">
    <source>
        <dbReference type="ARBA" id="ARBA00022975"/>
    </source>
</evidence>
<dbReference type="InterPro" id="IPR024403">
    <property type="entry name" value="DHOase_cat"/>
</dbReference>
<dbReference type="InterPro" id="IPR032466">
    <property type="entry name" value="Metal_Hydrolase"/>
</dbReference>
<dbReference type="SUPFAM" id="SSF51556">
    <property type="entry name" value="Metallo-dependent hydrolases"/>
    <property type="match status" value="1"/>
</dbReference>
<dbReference type="PANTHER" id="PTHR43668:SF2">
    <property type="entry name" value="ALLANTOINASE"/>
    <property type="match status" value="1"/>
</dbReference>
<sequence>MNLLITGVTIADPNSQFNQKTCDVRVEQGKITAIGNNLKPANQEEVFDGTGAILSPGFFDLNCSIGDPGFETKEDIETATKAAMSGGFTGLAVLPHTKPVVHSKGEVAYILNKAKGNLVQVLPIGAVSHDLEGKELAEMYDMKQSGAIAFSDGSKPITDDGFMSRALQYVKGFNGLMMVHPENKSIAGKSQINESKTSVLLGMKGVPALAEEMHISRDIFLATYHDAPLHISNITTAGSVALIKKAKKDGVKISCDVAAHYLVFTEELLNDFDSNYKVKPPLRGKSDIKALLNGLKDGTIDAVCSQHRPQEIEFKAVEFEIASYGIIALQTVLPLLIKAGLDAGQIAEKLSVNPRKLLNLPVPVIEENAEANFTVYHPAKEWEYNTTNNQSKSANSPLLNKKLTGKVQLVYNNKQLQAYG</sequence>
<dbReference type="InterPro" id="IPR050138">
    <property type="entry name" value="DHOase/Allantoinase_Hydrolase"/>
</dbReference>
<dbReference type="Gene3D" id="2.30.40.10">
    <property type="entry name" value="Urease, subunit C, domain 1"/>
    <property type="match status" value="1"/>
</dbReference>
<dbReference type="PANTHER" id="PTHR43668">
    <property type="entry name" value="ALLANTOINASE"/>
    <property type="match status" value="1"/>
</dbReference>
<organism evidence="3 4">
    <name type="scientific">Pedobacter steynii</name>
    <dbReference type="NCBI Taxonomy" id="430522"/>
    <lineage>
        <taxon>Bacteria</taxon>
        <taxon>Pseudomonadati</taxon>
        <taxon>Bacteroidota</taxon>
        <taxon>Sphingobacteriia</taxon>
        <taxon>Sphingobacteriales</taxon>
        <taxon>Sphingobacteriaceae</taxon>
        <taxon>Pedobacter</taxon>
    </lineage>
</organism>
<dbReference type="NCBIfam" id="TIGR00857">
    <property type="entry name" value="pyrC_multi"/>
    <property type="match status" value="1"/>
</dbReference>
<dbReference type="GO" id="GO:0004038">
    <property type="term" value="F:allantoinase activity"/>
    <property type="evidence" value="ECO:0007669"/>
    <property type="project" value="TreeGrafter"/>
</dbReference>
<feature type="domain" description="Dihydroorotase catalytic" evidence="2">
    <location>
        <begin position="52"/>
        <end position="236"/>
    </location>
</feature>
<dbReference type="CDD" id="cd01317">
    <property type="entry name" value="DHOase_IIa"/>
    <property type="match status" value="1"/>
</dbReference>
<dbReference type="KEGG" id="psty:BFS30_14955"/>
<dbReference type="Proteomes" id="UP000094313">
    <property type="component" value="Chromosome"/>
</dbReference>
<keyword evidence="1" id="KW-0665">Pyrimidine biosynthesis</keyword>
<accession>A0A1D7QI57</accession>
<protein>
    <submittedName>
        <fullName evidence="3">Dihydroorotase</fullName>
    </submittedName>
</protein>
<dbReference type="GO" id="GO:0004151">
    <property type="term" value="F:dihydroorotase activity"/>
    <property type="evidence" value="ECO:0007669"/>
    <property type="project" value="InterPro"/>
</dbReference>
<dbReference type="AlphaFoldDB" id="A0A1D7QI57"/>
<dbReference type="InterPro" id="IPR011059">
    <property type="entry name" value="Metal-dep_hydrolase_composite"/>
</dbReference>